<reference evidence="4 5" key="1">
    <citation type="submission" date="2020-03" db="EMBL/GenBank/DDBJ databases">
        <authorList>
            <person name="Wang L."/>
            <person name="He N."/>
            <person name="Li Y."/>
            <person name="Fang Y."/>
            <person name="Zhang F."/>
        </authorList>
    </citation>
    <scope>NUCLEOTIDE SEQUENCE [LARGE SCALE GENOMIC DNA]</scope>
    <source>
        <strain evidence="4 5">36D10-4-7</strain>
    </source>
</reference>
<gene>
    <name evidence="4" type="ORF">HBH26_09800</name>
</gene>
<evidence type="ECO:0000259" key="3">
    <source>
        <dbReference type="Pfam" id="PF13676"/>
    </source>
</evidence>
<dbReference type="Proteomes" id="UP000732399">
    <property type="component" value="Unassembled WGS sequence"/>
</dbReference>
<dbReference type="Pfam" id="PF13676">
    <property type="entry name" value="TIR_2"/>
    <property type="match status" value="1"/>
</dbReference>
<keyword evidence="2" id="KW-1133">Transmembrane helix</keyword>
<comment type="caution">
    <text evidence="4">The sequence shown here is derived from an EMBL/GenBank/DDBJ whole genome shotgun (WGS) entry which is preliminary data.</text>
</comment>
<dbReference type="Gene3D" id="3.40.50.10140">
    <property type="entry name" value="Toll/interleukin-1 receptor homology (TIR) domain"/>
    <property type="match status" value="1"/>
</dbReference>
<evidence type="ECO:0000313" key="4">
    <source>
        <dbReference type="EMBL" id="NJR78879.1"/>
    </source>
</evidence>
<dbReference type="InterPro" id="IPR000157">
    <property type="entry name" value="TIR_dom"/>
</dbReference>
<evidence type="ECO:0000256" key="2">
    <source>
        <dbReference type="SAM" id="Phobius"/>
    </source>
</evidence>
<keyword evidence="2" id="KW-0472">Membrane</keyword>
<feature type="transmembrane region" description="Helical" evidence="2">
    <location>
        <begin position="215"/>
        <end position="240"/>
    </location>
</feature>
<evidence type="ECO:0000256" key="1">
    <source>
        <dbReference type="SAM" id="MobiDB-lite"/>
    </source>
</evidence>
<keyword evidence="5" id="KW-1185">Reference proteome</keyword>
<organism evidence="4 5">
    <name type="scientific">Sphingomonas corticis</name>
    <dbReference type="NCBI Taxonomy" id="2722791"/>
    <lineage>
        <taxon>Bacteria</taxon>
        <taxon>Pseudomonadati</taxon>
        <taxon>Pseudomonadota</taxon>
        <taxon>Alphaproteobacteria</taxon>
        <taxon>Sphingomonadales</taxon>
        <taxon>Sphingomonadaceae</taxon>
        <taxon>Sphingomonas</taxon>
    </lineage>
</organism>
<dbReference type="InterPro" id="IPR035897">
    <property type="entry name" value="Toll_tir_struct_dom_sf"/>
</dbReference>
<sequence>MIEPPRESSSGRDDSLRPPPSPTQESGAPRYAAFISYSHADMAFARRLHRGLEAYRLPRALVGTAGDNGPLPARLRPVFRDEDELAGAAELGPKLRGALAQAAALIVVASPHAARSAWVDQEIRSFKTMHPDRPVFAVIARGVPGDAEQECFPEPLRFALHADGTTDRTRALEPLAPDAQKLDRRAVKLKLIAGLLGIGYGVLADRENRRQRNRVVAIATVSTMLVVVLSLLSVAAIGYARVAVAERRKAEAARDAAIKARDLADRRAWLAQTAAEQLRLLVDAAPGEMPDQNATSPR</sequence>
<feature type="compositionally biased region" description="Basic and acidic residues" evidence="1">
    <location>
        <begin position="1"/>
        <end position="16"/>
    </location>
</feature>
<accession>A0ABX1CN50</accession>
<proteinExistence type="predicted"/>
<keyword evidence="4" id="KW-0675">Receptor</keyword>
<feature type="domain" description="TIR" evidence="3">
    <location>
        <begin position="34"/>
        <end position="141"/>
    </location>
</feature>
<dbReference type="SUPFAM" id="SSF52200">
    <property type="entry name" value="Toll/Interleukin receptor TIR domain"/>
    <property type="match status" value="1"/>
</dbReference>
<feature type="region of interest" description="Disordered" evidence="1">
    <location>
        <begin position="1"/>
        <end position="28"/>
    </location>
</feature>
<dbReference type="EMBL" id="JAAVJH010000005">
    <property type="protein sequence ID" value="NJR78879.1"/>
    <property type="molecule type" value="Genomic_DNA"/>
</dbReference>
<protein>
    <submittedName>
        <fullName evidence="4">Toll/interleukin-1 receptor domain-containing protein</fullName>
    </submittedName>
</protein>
<dbReference type="RefSeq" id="WP_168134415.1">
    <property type="nucleotide sequence ID" value="NZ_JAAVJH010000005.1"/>
</dbReference>
<evidence type="ECO:0000313" key="5">
    <source>
        <dbReference type="Proteomes" id="UP000732399"/>
    </source>
</evidence>
<keyword evidence="2" id="KW-0812">Transmembrane</keyword>
<name>A0ABX1CN50_9SPHN</name>